<protein>
    <submittedName>
        <fullName evidence="2">Uncharacterized protein</fullName>
    </submittedName>
</protein>
<dbReference type="STRING" id="1867956.BJF95_18520"/>
<feature type="compositionally biased region" description="Low complexity" evidence="1">
    <location>
        <begin position="178"/>
        <end position="192"/>
    </location>
</feature>
<evidence type="ECO:0000313" key="2">
    <source>
        <dbReference type="EMBL" id="OLP45302.1"/>
    </source>
</evidence>
<feature type="compositionally biased region" description="Low complexity" evidence="1">
    <location>
        <begin position="360"/>
        <end position="371"/>
    </location>
</feature>
<accession>A0A1Q8ZTC8</accession>
<dbReference type="Proteomes" id="UP000186894">
    <property type="component" value="Unassembled WGS sequence"/>
</dbReference>
<feature type="region of interest" description="Disordered" evidence="1">
    <location>
        <begin position="456"/>
        <end position="488"/>
    </location>
</feature>
<feature type="region of interest" description="Disordered" evidence="1">
    <location>
        <begin position="547"/>
        <end position="611"/>
    </location>
</feature>
<feature type="compositionally biased region" description="Acidic residues" evidence="1">
    <location>
        <begin position="563"/>
        <end position="581"/>
    </location>
</feature>
<proteinExistence type="predicted"/>
<keyword evidence="3" id="KW-1185">Reference proteome</keyword>
<gene>
    <name evidence="2" type="ORF">BJF95_18520</name>
</gene>
<feature type="compositionally biased region" description="Polar residues" evidence="1">
    <location>
        <begin position="318"/>
        <end position="328"/>
    </location>
</feature>
<dbReference type="OrthoDB" id="8404831at2"/>
<reference evidence="2 3" key="1">
    <citation type="submission" date="2016-09" db="EMBL/GenBank/DDBJ databases">
        <title>Rhizobium oryziradicis sp. nov., isolated from the root of rice.</title>
        <authorList>
            <person name="Zhao J."/>
            <person name="Zhang X."/>
        </authorList>
    </citation>
    <scope>NUCLEOTIDE SEQUENCE [LARGE SCALE GENOMIC DNA]</scope>
    <source>
        <strain evidence="2 3">N19</strain>
    </source>
</reference>
<dbReference type="AlphaFoldDB" id="A0A1Q8ZTC8"/>
<evidence type="ECO:0000256" key="1">
    <source>
        <dbReference type="SAM" id="MobiDB-lite"/>
    </source>
</evidence>
<sequence length="624" mass="65100">MLPPVQPTSRSAVAFADSTAESAQLPNVPGTAGQDGGVRADQNNSSSIAGRINNLLLSSRETVRADMATIANMVGASIGIARKPNEADSAFAARFVAALTKLDEGQRAALQKQLNQVLKGLQVQVLLQVLQHQDGPEAALLSAYMEIQRSNRDNLKAQTVVSSYNQNSESEPEKPSEAQAANAGATPRATAPQTSITVALQGSVAGVVDKEAAIANLAATLRQASSGALTDYQTETGQVISVSPLPDGSTEAEAKALRTTPAPETNTGTSAKVLGAKIPNFGGLPASTGPQQDEQIQTAAAATPLKASATPPMDAPSARQSVAQTLTTPPAEPSSLKAKVADLSPSPLQQTEAEAAPRSTATVATPLAPAAKGPERPASQASARTQADVVDERALQKEAAMATALSMKGWSEAALFAPLTAQKESTSTGAELFRQMFFQTGDLNESAEASALRALANRPEAAQNAESAKPKTADSRDTETEKQATEHASVRAQAVLTLAGAQAVPVPAPSQILFPLAVPVPVVNYLANQQPPADERDISIDAIDALGDEETQQDARQQPNQDPPEEEEAETEALEAMDDDPLLLQATTDEAHDQTAYAELPRLPAPQDEPILADSLYWKIADLE</sequence>
<name>A0A1Q8ZTC8_9HYPH</name>
<feature type="region of interest" description="Disordered" evidence="1">
    <location>
        <begin position="305"/>
        <end position="389"/>
    </location>
</feature>
<evidence type="ECO:0000313" key="3">
    <source>
        <dbReference type="Proteomes" id="UP000186894"/>
    </source>
</evidence>
<dbReference type="RefSeq" id="WP_075639214.1">
    <property type="nucleotide sequence ID" value="NZ_MKIM01000025.1"/>
</dbReference>
<feature type="region of interest" description="Disordered" evidence="1">
    <location>
        <begin position="18"/>
        <end position="45"/>
    </location>
</feature>
<dbReference type="EMBL" id="MKIM01000025">
    <property type="protein sequence ID" value="OLP45302.1"/>
    <property type="molecule type" value="Genomic_DNA"/>
</dbReference>
<feature type="compositionally biased region" description="Basic and acidic residues" evidence="1">
    <location>
        <begin position="468"/>
        <end position="488"/>
    </location>
</feature>
<comment type="caution">
    <text evidence="2">The sequence shown here is derived from an EMBL/GenBank/DDBJ whole genome shotgun (WGS) entry which is preliminary data.</text>
</comment>
<feature type="region of interest" description="Disordered" evidence="1">
    <location>
        <begin position="163"/>
        <end position="192"/>
    </location>
</feature>
<organism evidence="2 3">
    <name type="scientific">Rhizobium oryziradicis</name>
    <dbReference type="NCBI Taxonomy" id="1867956"/>
    <lineage>
        <taxon>Bacteria</taxon>
        <taxon>Pseudomonadati</taxon>
        <taxon>Pseudomonadota</taxon>
        <taxon>Alphaproteobacteria</taxon>
        <taxon>Hyphomicrobiales</taxon>
        <taxon>Rhizobiaceae</taxon>
        <taxon>Rhizobium/Agrobacterium group</taxon>
        <taxon>Rhizobium</taxon>
    </lineage>
</organism>